<sequence>MSGMPVKQADVLRLHAQQDLRLETCEAAAPGLGQVRIAMERGGICGSDLHYFAHGGVGQIRVREPIILGHEAAGRIEAVGQGVDALTPGTLVAVNPSRPCGHCRFCRSGMERHCTDMHFMGSAMHLPHEQGLYRSYLTVDAAQCFAFPEGITAGEAACSEPLAVCLHAVSRVPAGVDKLNVLVTGCGPIGCLTIAAAKAAGAAHIVATDLNAEALEVARKMGADVTIDLKARPNGVSEEGPYDVAFECSAASQAVISAIEALEPCGVLVEVGVAGVMELPVGRMVAREIAYIGTHRFDSEFADAVNAIGSRKIDVRPIITGTYPMNEADAAFALALDKSKSCKVHIALNETDEKQA</sequence>
<accession>A0A4R3NGP9</accession>
<proteinExistence type="inferred from homology"/>
<keyword evidence="5" id="KW-0560">Oxidoreductase</keyword>
<evidence type="ECO:0000256" key="2">
    <source>
        <dbReference type="ARBA" id="ARBA00008072"/>
    </source>
</evidence>
<evidence type="ECO:0000256" key="3">
    <source>
        <dbReference type="ARBA" id="ARBA00022723"/>
    </source>
</evidence>
<comment type="similarity">
    <text evidence="2 6">Belongs to the zinc-containing alcohol dehydrogenase family.</text>
</comment>
<keyword evidence="3 6" id="KW-0479">Metal-binding</keyword>
<keyword evidence="4 6" id="KW-0862">Zinc</keyword>
<keyword evidence="9" id="KW-1185">Reference proteome</keyword>
<dbReference type="EMBL" id="SMAR01000041">
    <property type="protein sequence ID" value="TCT31723.1"/>
    <property type="molecule type" value="Genomic_DNA"/>
</dbReference>
<dbReference type="AlphaFoldDB" id="A0A4R3NGP9"/>
<evidence type="ECO:0000256" key="6">
    <source>
        <dbReference type="RuleBase" id="RU361277"/>
    </source>
</evidence>
<dbReference type="Pfam" id="PF00107">
    <property type="entry name" value="ADH_zinc_N"/>
    <property type="match status" value="1"/>
</dbReference>
<dbReference type="InterPro" id="IPR011032">
    <property type="entry name" value="GroES-like_sf"/>
</dbReference>
<evidence type="ECO:0000259" key="7">
    <source>
        <dbReference type="SMART" id="SM00829"/>
    </source>
</evidence>
<dbReference type="CDD" id="cd08232">
    <property type="entry name" value="idonate-5-DH"/>
    <property type="match status" value="1"/>
</dbReference>
<dbReference type="OrthoDB" id="9809185at2"/>
<feature type="domain" description="Enoyl reductase (ER)" evidence="7">
    <location>
        <begin position="16"/>
        <end position="346"/>
    </location>
</feature>
<evidence type="ECO:0000256" key="1">
    <source>
        <dbReference type="ARBA" id="ARBA00001947"/>
    </source>
</evidence>
<dbReference type="Gene3D" id="3.90.180.10">
    <property type="entry name" value="Medium-chain alcohol dehydrogenases, catalytic domain"/>
    <property type="match status" value="1"/>
</dbReference>
<dbReference type="Pfam" id="PF08240">
    <property type="entry name" value="ADH_N"/>
    <property type="match status" value="1"/>
</dbReference>
<dbReference type="InterPro" id="IPR013154">
    <property type="entry name" value="ADH-like_N"/>
</dbReference>
<evidence type="ECO:0000256" key="5">
    <source>
        <dbReference type="ARBA" id="ARBA00023002"/>
    </source>
</evidence>
<dbReference type="SMART" id="SM00829">
    <property type="entry name" value="PKS_ER"/>
    <property type="match status" value="1"/>
</dbReference>
<evidence type="ECO:0000313" key="9">
    <source>
        <dbReference type="Proteomes" id="UP000295097"/>
    </source>
</evidence>
<name>A0A4R3NGP9_9HYPH</name>
<evidence type="ECO:0000313" key="8">
    <source>
        <dbReference type="EMBL" id="TCT31723.1"/>
    </source>
</evidence>
<dbReference type="InterPro" id="IPR002328">
    <property type="entry name" value="ADH_Zn_CS"/>
</dbReference>
<dbReference type="SUPFAM" id="SSF51735">
    <property type="entry name" value="NAD(P)-binding Rossmann-fold domains"/>
    <property type="match status" value="1"/>
</dbReference>
<dbReference type="InterPro" id="IPR013149">
    <property type="entry name" value="ADH-like_C"/>
</dbReference>
<dbReference type="GO" id="GO:0016616">
    <property type="term" value="F:oxidoreductase activity, acting on the CH-OH group of donors, NAD or NADP as acceptor"/>
    <property type="evidence" value="ECO:0007669"/>
    <property type="project" value="UniProtKB-ARBA"/>
</dbReference>
<dbReference type="InterPro" id="IPR036291">
    <property type="entry name" value="NAD(P)-bd_dom_sf"/>
</dbReference>
<dbReference type="PROSITE" id="PS00059">
    <property type="entry name" value="ADH_ZINC"/>
    <property type="match status" value="1"/>
</dbReference>
<comment type="caution">
    <text evidence="8">The sequence shown here is derived from an EMBL/GenBank/DDBJ whole genome shotgun (WGS) entry which is preliminary data.</text>
</comment>
<protein>
    <submittedName>
        <fullName evidence="8">L-idonate 5-dehydrogenase</fullName>
    </submittedName>
</protein>
<dbReference type="InterPro" id="IPR020843">
    <property type="entry name" value="ER"/>
</dbReference>
<reference evidence="8 9" key="1">
    <citation type="submission" date="2019-03" db="EMBL/GenBank/DDBJ databases">
        <title>Freshwater and sediment microbial communities from various areas in North America, analyzing microbe dynamics in response to fracking.</title>
        <authorList>
            <person name="Lamendella R."/>
        </authorList>
    </citation>
    <scope>NUCLEOTIDE SEQUENCE [LARGE SCALE GENOMIC DNA]</scope>
    <source>
        <strain evidence="8 9">175.2</strain>
    </source>
</reference>
<dbReference type="RefSeq" id="WP_132313929.1">
    <property type="nucleotide sequence ID" value="NZ_SMAR01000041.1"/>
</dbReference>
<dbReference type="Gene3D" id="3.40.50.720">
    <property type="entry name" value="NAD(P)-binding Rossmann-like Domain"/>
    <property type="match status" value="1"/>
</dbReference>
<dbReference type="PANTHER" id="PTHR43161:SF9">
    <property type="entry name" value="SORBITOL DEHYDROGENASE"/>
    <property type="match status" value="1"/>
</dbReference>
<dbReference type="PANTHER" id="PTHR43161">
    <property type="entry name" value="SORBITOL DEHYDROGENASE"/>
    <property type="match status" value="1"/>
</dbReference>
<dbReference type="Proteomes" id="UP000295097">
    <property type="component" value="Unassembled WGS sequence"/>
</dbReference>
<organism evidence="8 9">
    <name type="scientific">Martelella mediterranea</name>
    <dbReference type="NCBI Taxonomy" id="293089"/>
    <lineage>
        <taxon>Bacteria</taxon>
        <taxon>Pseudomonadati</taxon>
        <taxon>Pseudomonadota</taxon>
        <taxon>Alphaproteobacteria</taxon>
        <taxon>Hyphomicrobiales</taxon>
        <taxon>Aurantimonadaceae</taxon>
        <taxon>Martelella</taxon>
    </lineage>
</organism>
<comment type="cofactor">
    <cofactor evidence="1 6">
        <name>Zn(2+)</name>
        <dbReference type="ChEBI" id="CHEBI:29105"/>
    </cofactor>
</comment>
<evidence type="ECO:0000256" key="4">
    <source>
        <dbReference type="ARBA" id="ARBA00022833"/>
    </source>
</evidence>
<dbReference type="GO" id="GO:0008270">
    <property type="term" value="F:zinc ion binding"/>
    <property type="evidence" value="ECO:0007669"/>
    <property type="project" value="InterPro"/>
</dbReference>
<dbReference type="SUPFAM" id="SSF50129">
    <property type="entry name" value="GroES-like"/>
    <property type="match status" value="1"/>
</dbReference>
<gene>
    <name evidence="8" type="ORF">EDC90_104123</name>
</gene>